<dbReference type="EMBL" id="MOBI01000021">
    <property type="protein sequence ID" value="ROM93897.1"/>
    <property type="molecule type" value="Genomic_DNA"/>
</dbReference>
<evidence type="ECO:0000259" key="2">
    <source>
        <dbReference type="Pfam" id="PF21527"/>
    </source>
</evidence>
<name>A0A423GNI3_9PSED</name>
<evidence type="ECO:0000256" key="1">
    <source>
        <dbReference type="SAM" id="MobiDB-lite"/>
    </source>
</evidence>
<gene>
    <name evidence="3" type="ORF">BK658_19775</name>
</gene>
<feature type="region of interest" description="Disordered" evidence="1">
    <location>
        <begin position="1487"/>
        <end position="1506"/>
    </location>
</feature>
<dbReference type="RefSeq" id="WP_123583911.1">
    <property type="nucleotide sequence ID" value="NZ_MOBI01000021.1"/>
</dbReference>
<dbReference type="Proteomes" id="UP000284684">
    <property type="component" value="Unassembled WGS sequence"/>
</dbReference>
<accession>A0A423GNI3</accession>
<reference evidence="3 4" key="1">
    <citation type="submission" date="2016-10" db="EMBL/GenBank/DDBJ databases">
        <title>Comparative genome analysis of multiple Pseudomonas spp. focuses on biocontrol and plant growth promoting traits.</title>
        <authorList>
            <person name="Tao X.-Y."/>
            <person name="Taylor C.G."/>
        </authorList>
    </citation>
    <scope>NUCLEOTIDE SEQUENCE [LARGE SCALE GENOMIC DNA]</scope>
    <source>
        <strain evidence="3 4">37D10</strain>
    </source>
</reference>
<sequence>MKNIGSTPVRQYSLQNTPTTTSEVPAPGSPSLAYYPELKQQVENLKHLTCWDETTSALLKMVVGKLHSDQETLSPYWDNDCFLGELEAFDGRRDCRDAPAYLREFFQKVAAQLESAPDHYQTLLSCQSAGTVAVSTQAQDNNSAVGRMLYAMAWNVINKVTGKLCIEAIPIPKLRVFTNACEDLRNIYRGNYSPQRKLGEMSAALDRLGQTLTAYPERYSQEYKTLKGYLDAVVPWLKSVSSQWMALDTGIHDLNDQQSVLDKVVGLIAISETLLSDPQLKRAMGKDSLDSVTRGLDAMRQTLCQVQLWQSLPNEAELGDYLGILAGNSLIKKVLDESTLKMGQALAQVQMTAPYPSQGTLPARLAWLAGTLSNPALREQLQPHLEMLLGGKPQADKLFAAFQFADQIRRFPMNSSLSEQALWLLNTLDKGAGGTPVLQWVNQLKSALGADPATTTLLHRLLTLNQKPESLRMLMQEIAKAIAPSVGKLAASHVAGKMLPASVVRELEKFYQESTSSESWAVMCQRIASGAWATAKPYLIAGVTGDPLAAATVQYAQAIQTHTSWEQTLRWFVAHDQNQNETLQFAYSQYLNAILIWQVYQAFNSNDPVETEDNLRQLARQLKDCQVVKSYPQLEKLINLIPLLPALREAQQVVQAQLPTDSWLTWGQQWMDALANSNSRSLLELRDQLSHRVENWLADALMSTFNAMARQRWGLLPGAMADELALQGPAQSEVTEADWAEIGAKDMALPENAKPAAAPAAPSATAPSSGHGPNWQLATGISLEAVGMAAIGYALWQMRQADKDAASQETELTEVLVQPTQAGQVDQTSLFQAPKVTSTVATPLGKSSLMDQKVPLLLGVAAMAAGGAFLHYGASKDGWAQQASQIREDEYEQDHELTSTEIEEVNDYLQQFIQLDPALQSPVSDSPPLYRSQNRRRRDVNTKPNFKEIFDELYTSAGVIPDHKEHIYTMLREELSKIQQKNPNKFTVNISLLAADYILLTHGGLPGPYKAAYQSVGNAFRMRLKEKVNITDIKTYLAETPPHFSARRDTETAKKTLNSYREETEKNLPLINGIYKSNSKNLDDIIDTTYKKYYSHEFNELPTLDQTHTLSCSTRGPLGLPQSFQKEFSTKEILLGAHKRFAVGLYGQRCAFPKANGEPHILSLQRHGYSVTNAIERKFNALFENLEKNEEFKDAFINSVDYRTLGILIEWIGSRHYDNLPLAVRLFLKGTLNPQLVTLPDRVNSIFDGPKRQVIPGLLALSLPNNPKITYISLLTSEVIAFDERDYSSIFQQFIIKHLSIFDKEAWPEGSLKPILDCEDRYLREQSGTTCTPIIRRQYEKNYQAALYNSMLNQIKVNIDSSTYTTAEYENDKYEVFVKSYLEAIGLVAGLLSLVVTGPMGATALAAVGFGAGVGEILINANIAASTDSGSAYNNAIREIALGAVFTAVGTTADLMQGSAGMLKRLKQYKSELPAIRTNLEKPLPDLNFRGGPEIKKPKLPDKNDYPSMDEYNKAMSDFNNKWKEYTANKKSKYQYDPSLDKDAQVAKENLEKRRCKAQLSIEQLENRYPFLKGKVDAIRGNHNFPITTVEGDQAKTLILNAHGWFTSETTKLRIPANKELIFLGPHKNTLSEPLAGLHPDGLFESKNLMDFTPTEKLLNVDNTNNFFYAKITNKSSVSDKLVTVENFEQWSVKNPEKNRKDWLVAQTGLDLEGVNTLNYSVKHYEKTPQEELTAAVWNNRANGGEKMDIVSVSKEAENKTLKNLFETMELERRDGFSGYEKFVFNACREEKSAGHLVPLGDGNYEVQFRRHSKREVIKNRIQNEFDGILIYSRVSVAIRNGEPDRIDNDVIEIVPFLERGKNSGQSE</sequence>
<feature type="region of interest" description="Disordered" evidence="1">
    <location>
        <begin position="752"/>
        <end position="772"/>
    </location>
</feature>
<dbReference type="InterPro" id="IPR049002">
    <property type="entry name" value="Stv"/>
</dbReference>
<dbReference type="Pfam" id="PF21527">
    <property type="entry name" value="Stv"/>
    <property type="match status" value="1"/>
</dbReference>
<feature type="region of interest" description="Disordered" evidence="1">
    <location>
        <begin position="1"/>
        <end position="28"/>
    </location>
</feature>
<evidence type="ECO:0000313" key="4">
    <source>
        <dbReference type="Proteomes" id="UP000284684"/>
    </source>
</evidence>
<comment type="caution">
    <text evidence="3">The sequence shown here is derived from an EMBL/GenBank/DDBJ whole genome shotgun (WGS) entry which is preliminary data.</text>
</comment>
<protein>
    <recommendedName>
        <fullName evidence="2">Putative adhesin Stv domain-containing protein</fullName>
    </recommendedName>
</protein>
<feature type="region of interest" description="Disordered" evidence="1">
    <location>
        <begin position="919"/>
        <end position="940"/>
    </location>
</feature>
<feature type="compositionally biased region" description="Low complexity" evidence="1">
    <location>
        <begin position="752"/>
        <end position="767"/>
    </location>
</feature>
<feature type="compositionally biased region" description="Polar residues" evidence="1">
    <location>
        <begin position="1"/>
        <end position="23"/>
    </location>
</feature>
<feature type="domain" description="Putative adhesin Stv" evidence="2">
    <location>
        <begin position="1598"/>
        <end position="1790"/>
    </location>
</feature>
<evidence type="ECO:0000313" key="3">
    <source>
        <dbReference type="EMBL" id="ROM93897.1"/>
    </source>
</evidence>
<proteinExistence type="predicted"/>
<organism evidence="3 4">
    <name type="scientific">Pseudomonas brassicacearum</name>
    <dbReference type="NCBI Taxonomy" id="930166"/>
    <lineage>
        <taxon>Bacteria</taxon>
        <taxon>Pseudomonadati</taxon>
        <taxon>Pseudomonadota</taxon>
        <taxon>Gammaproteobacteria</taxon>
        <taxon>Pseudomonadales</taxon>
        <taxon>Pseudomonadaceae</taxon>
        <taxon>Pseudomonas</taxon>
    </lineage>
</organism>
<feature type="compositionally biased region" description="Basic and acidic residues" evidence="1">
    <location>
        <begin position="1493"/>
        <end position="1505"/>
    </location>
</feature>